<gene>
    <name evidence="1" type="ORF">ACFSB2_15030</name>
</gene>
<dbReference type="InterPro" id="IPR009057">
    <property type="entry name" value="Homeodomain-like_sf"/>
</dbReference>
<organism evidence="1 2">
    <name type="scientific">Alicyclobacillus fodiniaquatilis</name>
    <dbReference type="NCBI Taxonomy" id="1661150"/>
    <lineage>
        <taxon>Bacteria</taxon>
        <taxon>Bacillati</taxon>
        <taxon>Bacillota</taxon>
        <taxon>Bacilli</taxon>
        <taxon>Bacillales</taxon>
        <taxon>Alicyclobacillaceae</taxon>
        <taxon>Alicyclobacillus</taxon>
    </lineage>
</organism>
<keyword evidence="2" id="KW-1185">Reference proteome</keyword>
<name>A0ABW4JHX6_9BACL</name>
<proteinExistence type="predicted"/>
<dbReference type="SUPFAM" id="SSF46689">
    <property type="entry name" value="Homeodomain-like"/>
    <property type="match status" value="1"/>
</dbReference>
<evidence type="ECO:0000313" key="1">
    <source>
        <dbReference type="EMBL" id="MFD1676016.1"/>
    </source>
</evidence>
<dbReference type="RefSeq" id="WP_377943909.1">
    <property type="nucleotide sequence ID" value="NZ_JBHUCX010000040.1"/>
</dbReference>
<dbReference type="EMBL" id="JBHUCX010000040">
    <property type="protein sequence ID" value="MFD1676016.1"/>
    <property type="molecule type" value="Genomic_DNA"/>
</dbReference>
<protein>
    <submittedName>
        <fullName evidence="1">Transposase</fullName>
    </submittedName>
</protein>
<reference evidence="2" key="1">
    <citation type="journal article" date="2019" name="Int. J. Syst. Evol. Microbiol.">
        <title>The Global Catalogue of Microorganisms (GCM) 10K type strain sequencing project: providing services to taxonomists for standard genome sequencing and annotation.</title>
        <authorList>
            <consortium name="The Broad Institute Genomics Platform"/>
            <consortium name="The Broad Institute Genome Sequencing Center for Infectious Disease"/>
            <person name="Wu L."/>
            <person name="Ma J."/>
        </authorList>
    </citation>
    <scope>NUCLEOTIDE SEQUENCE [LARGE SCALE GENOMIC DNA]</scope>
    <source>
        <strain evidence="2">CGMCC 1.12286</strain>
    </source>
</reference>
<sequence>MCIYVRELTAEEGNKLVRIARKGSDSVEVRRALVVLASAQKMKVPEISDLHHLSKEHIRHIIQVFDEDGFKSLKPRYGGGRPRTFTDEQRADIIELAQIPPKVLGLPFTQWSLSKLKETS</sequence>
<dbReference type="Proteomes" id="UP001597079">
    <property type="component" value="Unassembled WGS sequence"/>
</dbReference>
<dbReference type="Pfam" id="PF13551">
    <property type="entry name" value="HTH_29"/>
    <property type="match status" value="1"/>
</dbReference>
<evidence type="ECO:0000313" key="2">
    <source>
        <dbReference type="Proteomes" id="UP001597079"/>
    </source>
</evidence>
<comment type="caution">
    <text evidence="1">The sequence shown here is derived from an EMBL/GenBank/DDBJ whole genome shotgun (WGS) entry which is preliminary data.</text>
</comment>
<accession>A0ABW4JHX6</accession>